<dbReference type="GO" id="GO:0045300">
    <property type="term" value="F:stearoyl-[ACP] desaturase activity"/>
    <property type="evidence" value="ECO:0007669"/>
    <property type="project" value="InterPro"/>
</dbReference>
<proteinExistence type="inferred from homology"/>
<evidence type="ECO:0000313" key="17">
    <source>
        <dbReference type="Proteomes" id="UP001293593"/>
    </source>
</evidence>
<feature type="region of interest" description="Disordered" evidence="15">
    <location>
        <begin position="15"/>
        <end position="57"/>
    </location>
</feature>
<dbReference type="Pfam" id="PF03405">
    <property type="entry name" value="FA_desaturase_2"/>
    <property type="match status" value="1"/>
</dbReference>
<dbReference type="CDD" id="cd01050">
    <property type="entry name" value="Acyl_ACP_Desat"/>
    <property type="match status" value="1"/>
</dbReference>
<comment type="cofactor">
    <cofactor evidence="1">
        <name>Fe(2+)</name>
        <dbReference type="ChEBI" id="CHEBI:29033"/>
    </cofactor>
</comment>
<dbReference type="Proteomes" id="UP001293593">
    <property type="component" value="Unassembled WGS sequence"/>
</dbReference>
<dbReference type="FunFam" id="1.10.620.20:FF:000002">
    <property type="entry name" value="Stearoyl-[acyl-carrier-protein] 9-desaturase, chloroplastic"/>
    <property type="match status" value="1"/>
</dbReference>
<evidence type="ECO:0000256" key="2">
    <source>
        <dbReference type="ARBA" id="ARBA00004229"/>
    </source>
</evidence>
<accession>A0AAE1JZ61</accession>
<evidence type="ECO:0000256" key="3">
    <source>
        <dbReference type="ARBA" id="ARBA00008749"/>
    </source>
</evidence>
<keyword evidence="12" id="KW-0443">Lipid metabolism</keyword>
<sequence>MQSCGYLTPQPWAPTTLYRTNRHPRLPTQAPRIRLPPSTSAVADPVKNRKAHSMPPEKAEVFKSLEPWASEGLLPLLKPVEQSWQPHNFVPDSSLPFDEFMDQVKALRDRTAELPDEYFVVLVGDMITEDALPTYQTMINNLDAVGDESGASPVPWAVWTRSWTAEENRHGDLLRTYLYLSGRVDMPKVEKTVQYLIGAGMDVGTENNPYLGFVYTSFQERATFVSHGNTARLAKEGGDPVLARICGTIAADEKRHENAYTRIVEKLLEVDPSEAMRAIADMMHKKITMPAHLMYDGEDPRLFEHFSAVAQRMGVYTANDYADILEFLIGRWGLEKLEGLTGEGRRARDFVCGLAPRIRKLQERADERARKMGPHGVKFSWIFNKEVALTM</sequence>
<protein>
    <recommendedName>
        <fullName evidence="18">Acyl-[acyl-carrier-protein] desaturase</fullName>
    </recommendedName>
</protein>
<evidence type="ECO:0000256" key="11">
    <source>
        <dbReference type="ARBA" id="ARBA00023004"/>
    </source>
</evidence>
<keyword evidence="4" id="KW-0444">Lipid biosynthesis</keyword>
<dbReference type="SUPFAM" id="SSF47240">
    <property type="entry name" value="Ferritin-like"/>
    <property type="match status" value="1"/>
</dbReference>
<evidence type="ECO:0000256" key="1">
    <source>
        <dbReference type="ARBA" id="ARBA00001954"/>
    </source>
</evidence>
<feature type="binding site" evidence="14">
    <location>
        <position position="167"/>
    </location>
    <ligand>
        <name>Fe cation</name>
        <dbReference type="ChEBI" id="CHEBI:24875"/>
        <label>1</label>
    </ligand>
</feature>
<keyword evidence="8" id="KW-0276">Fatty acid metabolism</keyword>
<keyword evidence="13" id="KW-0275">Fatty acid biosynthesis</keyword>
<evidence type="ECO:0000256" key="10">
    <source>
        <dbReference type="ARBA" id="ARBA00023002"/>
    </source>
</evidence>
<evidence type="ECO:0008006" key="18">
    <source>
        <dbReference type="Google" id="ProtNLM"/>
    </source>
</evidence>
<feature type="binding site" evidence="14">
    <location>
        <position position="253"/>
    </location>
    <ligand>
        <name>Fe cation</name>
        <dbReference type="ChEBI" id="CHEBI:24875"/>
        <label>1</label>
    </ligand>
</feature>
<feature type="binding site" evidence="14">
    <location>
        <position position="170"/>
    </location>
    <ligand>
        <name>Fe cation</name>
        <dbReference type="ChEBI" id="CHEBI:24875"/>
        <label>1</label>
    </ligand>
</feature>
<evidence type="ECO:0000256" key="4">
    <source>
        <dbReference type="ARBA" id="ARBA00022516"/>
    </source>
</evidence>
<evidence type="ECO:0000256" key="9">
    <source>
        <dbReference type="ARBA" id="ARBA00022946"/>
    </source>
</evidence>
<keyword evidence="10" id="KW-0560">Oxidoreductase</keyword>
<feature type="binding site" evidence="14">
    <location>
        <position position="253"/>
    </location>
    <ligand>
        <name>Fe cation</name>
        <dbReference type="ChEBI" id="CHEBI:24875"/>
        <label>2</label>
    </ligand>
</feature>
<evidence type="ECO:0000256" key="15">
    <source>
        <dbReference type="SAM" id="MobiDB-lite"/>
    </source>
</evidence>
<dbReference type="PIRSF" id="PIRSF000346">
    <property type="entry name" value="Dlt9_acylACP_des"/>
    <property type="match status" value="1"/>
</dbReference>
<keyword evidence="11 14" id="KW-0408">Iron</keyword>
<dbReference type="PANTHER" id="PTHR31155:SF31">
    <property type="entry name" value="STEAROYL-[ACYL-CARRIER-PROTEIN] 9-DESATURASE 6, CHLOROPLASTIC"/>
    <property type="match status" value="1"/>
</dbReference>
<comment type="similarity">
    <text evidence="3">Belongs to the fatty acid desaturase type 2 family.</text>
</comment>
<organism evidence="16 17">
    <name type="scientific">Acacia crassicarpa</name>
    <name type="common">northern wattle</name>
    <dbReference type="NCBI Taxonomy" id="499986"/>
    <lineage>
        <taxon>Eukaryota</taxon>
        <taxon>Viridiplantae</taxon>
        <taxon>Streptophyta</taxon>
        <taxon>Embryophyta</taxon>
        <taxon>Tracheophyta</taxon>
        <taxon>Spermatophyta</taxon>
        <taxon>Magnoliopsida</taxon>
        <taxon>eudicotyledons</taxon>
        <taxon>Gunneridae</taxon>
        <taxon>Pentapetalae</taxon>
        <taxon>rosids</taxon>
        <taxon>fabids</taxon>
        <taxon>Fabales</taxon>
        <taxon>Fabaceae</taxon>
        <taxon>Caesalpinioideae</taxon>
        <taxon>mimosoid clade</taxon>
        <taxon>Acacieae</taxon>
        <taxon>Acacia</taxon>
    </lineage>
</organism>
<gene>
    <name evidence="16" type="ORF">QN277_014796</name>
</gene>
<keyword evidence="5" id="KW-0150">Chloroplast</keyword>
<comment type="caution">
    <text evidence="16">The sequence shown here is derived from an EMBL/GenBank/DDBJ whole genome shotgun (WGS) entry which is preliminary data.</text>
</comment>
<feature type="binding site" evidence="14">
    <location>
        <position position="167"/>
    </location>
    <ligand>
        <name>Fe cation</name>
        <dbReference type="ChEBI" id="CHEBI:24875"/>
        <label>2</label>
    </ligand>
</feature>
<dbReference type="PANTHER" id="PTHR31155">
    <property type="entry name" value="ACYL- ACYL-CARRIER-PROTEIN DESATURASE-RELATED"/>
    <property type="match status" value="1"/>
</dbReference>
<dbReference type="Gene3D" id="1.10.620.20">
    <property type="entry name" value="Ribonucleotide Reductase, subunit A"/>
    <property type="match status" value="1"/>
</dbReference>
<comment type="subcellular location">
    <subcellularLocation>
        <location evidence="2">Plastid</location>
        <location evidence="2">Chloroplast</location>
    </subcellularLocation>
</comment>
<feature type="binding site" evidence="14">
    <location>
        <position position="220"/>
    </location>
    <ligand>
        <name>Fe cation</name>
        <dbReference type="ChEBI" id="CHEBI:24875"/>
        <label>2</label>
    </ligand>
</feature>
<dbReference type="InterPro" id="IPR005067">
    <property type="entry name" value="Fatty_acid_desaturase-2"/>
</dbReference>
<comment type="cofactor">
    <cofactor evidence="14">
        <name>Fe cation</name>
        <dbReference type="ChEBI" id="CHEBI:24875"/>
    </cofactor>
    <text evidence="14">Binds 2 iron ions per subunit.</text>
</comment>
<evidence type="ECO:0000256" key="8">
    <source>
        <dbReference type="ARBA" id="ARBA00022832"/>
    </source>
</evidence>
<dbReference type="AlphaFoldDB" id="A0AAE1JZ61"/>
<evidence type="ECO:0000256" key="6">
    <source>
        <dbReference type="ARBA" id="ARBA00022640"/>
    </source>
</evidence>
<evidence type="ECO:0000256" key="12">
    <source>
        <dbReference type="ARBA" id="ARBA00023098"/>
    </source>
</evidence>
<dbReference type="GO" id="GO:0046872">
    <property type="term" value="F:metal ion binding"/>
    <property type="evidence" value="ECO:0007669"/>
    <property type="project" value="UniProtKB-KW"/>
</dbReference>
<keyword evidence="17" id="KW-1185">Reference proteome</keyword>
<dbReference type="GO" id="GO:0006633">
    <property type="term" value="P:fatty acid biosynthetic process"/>
    <property type="evidence" value="ECO:0007669"/>
    <property type="project" value="UniProtKB-KW"/>
</dbReference>
<dbReference type="EMBL" id="JAWXYG010000003">
    <property type="protein sequence ID" value="KAK4276673.1"/>
    <property type="molecule type" value="Genomic_DNA"/>
</dbReference>
<evidence type="ECO:0000256" key="14">
    <source>
        <dbReference type="PIRSR" id="PIRSR000346-1"/>
    </source>
</evidence>
<feature type="binding site" evidence="14">
    <location>
        <position position="129"/>
    </location>
    <ligand>
        <name>Fe cation</name>
        <dbReference type="ChEBI" id="CHEBI:24875"/>
        <label>1</label>
    </ligand>
</feature>
<evidence type="ECO:0000256" key="5">
    <source>
        <dbReference type="ARBA" id="ARBA00022528"/>
    </source>
</evidence>
<dbReference type="GO" id="GO:0009570">
    <property type="term" value="C:chloroplast stroma"/>
    <property type="evidence" value="ECO:0007669"/>
    <property type="project" value="TreeGrafter"/>
</dbReference>
<evidence type="ECO:0000256" key="13">
    <source>
        <dbReference type="ARBA" id="ARBA00023160"/>
    </source>
</evidence>
<dbReference type="InterPro" id="IPR012348">
    <property type="entry name" value="RNR-like"/>
</dbReference>
<keyword evidence="7 14" id="KW-0479">Metal-binding</keyword>
<evidence type="ECO:0000313" key="16">
    <source>
        <dbReference type="EMBL" id="KAK4276673.1"/>
    </source>
</evidence>
<name>A0AAE1JZ61_9FABA</name>
<evidence type="ECO:0000256" key="7">
    <source>
        <dbReference type="ARBA" id="ARBA00022723"/>
    </source>
</evidence>
<feature type="binding site" evidence="14">
    <location>
        <position position="256"/>
    </location>
    <ligand>
        <name>Fe cation</name>
        <dbReference type="ChEBI" id="CHEBI:24875"/>
        <label>2</label>
    </ligand>
</feature>
<keyword evidence="9" id="KW-0809">Transit peptide</keyword>
<keyword evidence="6" id="KW-0934">Plastid</keyword>
<dbReference type="InterPro" id="IPR009078">
    <property type="entry name" value="Ferritin-like_SF"/>
</dbReference>
<reference evidence="16" key="1">
    <citation type="submission" date="2023-10" db="EMBL/GenBank/DDBJ databases">
        <title>Chromosome-level genome of the transformable northern wattle, Acacia crassicarpa.</title>
        <authorList>
            <person name="Massaro I."/>
            <person name="Sinha N.R."/>
            <person name="Poethig S."/>
            <person name="Leichty A.R."/>
        </authorList>
    </citation>
    <scope>NUCLEOTIDE SEQUENCE</scope>
    <source>
        <strain evidence="16">Acra3RX</strain>
        <tissue evidence="16">Leaf</tissue>
    </source>
</reference>